<evidence type="ECO:0000313" key="1">
    <source>
        <dbReference type="EMBL" id="ASJ00155.1"/>
    </source>
</evidence>
<dbReference type="AlphaFoldDB" id="A0A2Z2M720"/>
<sequence>MKYEVVVIPESFHPFGKHNMEHICVPMVIEGRSYNVAMEVLNGIDKAIMSKFNVTFEEVKGDDCDIVYRKYELNKDGKTGIVHVKLRKVTGECGKANGNRIEVFEFERDIQSIIEEIENCLS</sequence>
<reference evidence="1 2" key="1">
    <citation type="submission" date="2016-03" db="EMBL/GenBank/DDBJ databases">
        <title>Complete genome sequence of Thermococcus gorgonarius.</title>
        <authorList>
            <person name="Oger P.M."/>
        </authorList>
    </citation>
    <scope>NUCLEOTIDE SEQUENCE [LARGE SCALE GENOMIC DNA]</scope>
    <source>
        <strain evidence="1 2">W-12</strain>
    </source>
</reference>
<proteinExistence type="predicted"/>
<evidence type="ECO:0000313" key="2">
    <source>
        <dbReference type="Proteomes" id="UP000250134"/>
    </source>
</evidence>
<protein>
    <submittedName>
        <fullName evidence="1">Uncharacterized protein</fullName>
    </submittedName>
</protein>
<dbReference type="Proteomes" id="UP000250134">
    <property type="component" value="Chromosome"/>
</dbReference>
<gene>
    <name evidence="1" type="ORF">A3K92_00960</name>
</gene>
<dbReference type="Gene3D" id="3.40.50.11630">
    <property type="match status" value="1"/>
</dbReference>
<name>A0A2Z2M720_THEGO</name>
<organism evidence="1 2">
    <name type="scientific">Thermococcus gorgonarius</name>
    <dbReference type="NCBI Taxonomy" id="71997"/>
    <lineage>
        <taxon>Archaea</taxon>
        <taxon>Methanobacteriati</taxon>
        <taxon>Methanobacteriota</taxon>
        <taxon>Thermococci</taxon>
        <taxon>Thermococcales</taxon>
        <taxon>Thermococcaceae</taxon>
        <taxon>Thermococcus</taxon>
    </lineage>
</organism>
<dbReference type="GeneID" id="33331074"/>
<keyword evidence="2" id="KW-1185">Reference proteome</keyword>
<accession>A0A2Z2M720</accession>
<dbReference type="RefSeq" id="WP_088884497.1">
    <property type="nucleotide sequence ID" value="NZ_CP014855.1"/>
</dbReference>
<dbReference type="KEGG" id="tgg:A3K92_00960"/>
<dbReference type="EMBL" id="CP014855">
    <property type="protein sequence ID" value="ASJ00155.1"/>
    <property type="molecule type" value="Genomic_DNA"/>
</dbReference>
<dbReference type="OrthoDB" id="87079at2157"/>